<feature type="domain" description="PAS" evidence="12">
    <location>
        <begin position="12"/>
        <end position="82"/>
    </location>
</feature>
<dbReference type="Gene3D" id="1.10.287.130">
    <property type="match status" value="1"/>
</dbReference>
<keyword evidence="3" id="KW-0597">Phosphoprotein</keyword>
<dbReference type="SUPFAM" id="SSF47384">
    <property type="entry name" value="Homodimeric domain of signal transducing histidine kinase"/>
    <property type="match status" value="1"/>
</dbReference>
<dbReference type="EMBL" id="VRLW01000001">
    <property type="protein sequence ID" value="KAA1259274.1"/>
    <property type="molecule type" value="Genomic_DNA"/>
</dbReference>
<dbReference type="PROSITE" id="PS50109">
    <property type="entry name" value="HIS_KIN"/>
    <property type="match status" value="1"/>
</dbReference>
<keyword evidence="5" id="KW-0547">Nucleotide-binding</keyword>
<keyword evidence="7" id="KW-0067">ATP-binding</keyword>
<organism evidence="14 15">
    <name type="scientific">Rubripirellula obstinata</name>
    <dbReference type="NCBI Taxonomy" id="406547"/>
    <lineage>
        <taxon>Bacteria</taxon>
        <taxon>Pseudomonadati</taxon>
        <taxon>Planctomycetota</taxon>
        <taxon>Planctomycetia</taxon>
        <taxon>Pirellulales</taxon>
        <taxon>Pirellulaceae</taxon>
        <taxon>Rubripirellula</taxon>
    </lineage>
</organism>
<evidence type="ECO:0000256" key="10">
    <source>
        <dbReference type="ARBA" id="ARBA00070616"/>
    </source>
</evidence>
<dbReference type="InterPro" id="IPR003594">
    <property type="entry name" value="HATPase_dom"/>
</dbReference>
<dbReference type="GO" id="GO:0005524">
    <property type="term" value="F:ATP binding"/>
    <property type="evidence" value="ECO:0007669"/>
    <property type="project" value="UniProtKB-KW"/>
</dbReference>
<dbReference type="Pfam" id="PF00512">
    <property type="entry name" value="HisKA"/>
    <property type="match status" value="1"/>
</dbReference>
<comment type="caution">
    <text evidence="14">The sequence shown here is derived from an EMBL/GenBank/DDBJ whole genome shotgun (WGS) entry which is preliminary data.</text>
</comment>
<dbReference type="Pfam" id="PF02518">
    <property type="entry name" value="HATPase_c"/>
    <property type="match status" value="1"/>
</dbReference>
<comment type="function">
    <text evidence="9">Putative oxygen sensor; modulates the activity of FixJ, a transcriptional activator of nitrogen fixation fixK gene. FixL probably acts as a kinase that phosphorylates FixJ.</text>
</comment>
<dbReference type="InterPro" id="IPR036097">
    <property type="entry name" value="HisK_dim/P_sf"/>
</dbReference>
<keyword evidence="8" id="KW-0902">Two-component regulatory system</keyword>
<dbReference type="SUPFAM" id="SSF55785">
    <property type="entry name" value="PYP-like sensor domain (PAS domain)"/>
    <property type="match status" value="1"/>
</dbReference>
<dbReference type="AlphaFoldDB" id="A0A5B1CJ17"/>
<evidence type="ECO:0000256" key="3">
    <source>
        <dbReference type="ARBA" id="ARBA00022553"/>
    </source>
</evidence>
<dbReference type="FunFam" id="3.30.450.20:FF:000060">
    <property type="entry name" value="Sensor protein FixL"/>
    <property type="match status" value="1"/>
</dbReference>
<dbReference type="InterPro" id="IPR000700">
    <property type="entry name" value="PAS-assoc_C"/>
</dbReference>
<evidence type="ECO:0000256" key="1">
    <source>
        <dbReference type="ARBA" id="ARBA00000085"/>
    </source>
</evidence>
<dbReference type="PANTHER" id="PTHR43065">
    <property type="entry name" value="SENSOR HISTIDINE KINASE"/>
    <property type="match status" value="1"/>
</dbReference>
<dbReference type="SUPFAM" id="SSF55874">
    <property type="entry name" value="ATPase domain of HSP90 chaperone/DNA topoisomerase II/histidine kinase"/>
    <property type="match status" value="1"/>
</dbReference>
<dbReference type="InterPro" id="IPR036890">
    <property type="entry name" value="HATPase_C_sf"/>
</dbReference>
<evidence type="ECO:0000256" key="2">
    <source>
        <dbReference type="ARBA" id="ARBA00012438"/>
    </source>
</evidence>
<dbReference type="CDD" id="cd00130">
    <property type="entry name" value="PAS"/>
    <property type="match status" value="1"/>
</dbReference>
<dbReference type="GO" id="GO:0006355">
    <property type="term" value="P:regulation of DNA-templated transcription"/>
    <property type="evidence" value="ECO:0007669"/>
    <property type="project" value="InterPro"/>
</dbReference>
<dbReference type="InterPro" id="IPR003661">
    <property type="entry name" value="HisK_dim/P_dom"/>
</dbReference>
<keyword evidence="15" id="KW-1185">Reference proteome</keyword>
<dbReference type="InterPro" id="IPR013767">
    <property type="entry name" value="PAS_fold"/>
</dbReference>
<dbReference type="PANTHER" id="PTHR43065:SF10">
    <property type="entry name" value="PEROXIDE STRESS-ACTIVATED HISTIDINE KINASE MAK3"/>
    <property type="match status" value="1"/>
</dbReference>
<accession>A0A5B1CJ17</accession>
<gene>
    <name evidence="14" type="primary">fixL_1</name>
    <name evidence="14" type="ORF">LF1_18040</name>
</gene>
<dbReference type="OrthoDB" id="236031at2"/>
<dbReference type="PRINTS" id="PR00344">
    <property type="entry name" value="BCTRLSENSOR"/>
</dbReference>
<evidence type="ECO:0000256" key="8">
    <source>
        <dbReference type="ARBA" id="ARBA00023012"/>
    </source>
</evidence>
<evidence type="ECO:0000313" key="15">
    <source>
        <dbReference type="Proteomes" id="UP000322699"/>
    </source>
</evidence>
<dbReference type="SMART" id="SM00388">
    <property type="entry name" value="HisKA"/>
    <property type="match status" value="1"/>
</dbReference>
<evidence type="ECO:0000256" key="9">
    <source>
        <dbReference type="ARBA" id="ARBA00059827"/>
    </source>
</evidence>
<dbReference type="InterPro" id="IPR035965">
    <property type="entry name" value="PAS-like_dom_sf"/>
</dbReference>
<dbReference type="SMART" id="SM00387">
    <property type="entry name" value="HATPase_c"/>
    <property type="match status" value="1"/>
</dbReference>
<protein>
    <recommendedName>
        <fullName evidence="10">Sensor protein FixL</fullName>
        <ecNumber evidence="2">2.7.13.3</ecNumber>
    </recommendedName>
</protein>
<evidence type="ECO:0000313" key="14">
    <source>
        <dbReference type="EMBL" id="KAA1259274.1"/>
    </source>
</evidence>
<dbReference type="EC" id="2.7.13.3" evidence="2"/>
<dbReference type="Gene3D" id="3.30.450.20">
    <property type="entry name" value="PAS domain"/>
    <property type="match status" value="1"/>
</dbReference>
<feature type="domain" description="Histidine kinase" evidence="11">
    <location>
        <begin position="177"/>
        <end position="400"/>
    </location>
</feature>
<keyword evidence="6" id="KW-0418">Kinase</keyword>
<evidence type="ECO:0000259" key="12">
    <source>
        <dbReference type="PROSITE" id="PS50112"/>
    </source>
</evidence>
<reference evidence="14 15" key="1">
    <citation type="submission" date="2019-08" db="EMBL/GenBank/DDBJ databases">
        <title>Deep-cultivation of Planctomycetes and their phenomic and genomic characterization uncovers novel biology.</title>
        <authorList>
            <person name="Wiegand S."/>
            <person name="Jogler M."/>
            <person name="Boedeker C."/>
            <person name="Pinto D."/>
            <person name="Vollmers J."/>
            <person name="Rivas-Marin E."/>
            <person name="Kohn T."/>
            <person name="Peeters S.H."/>
            <person name="Heuer A."/>
            <person name="Rast P."/>
            <person name="Oberbeckmann S."/>
            <person name="Bunk B."/>
            <person name="Jeske O."/>
            <person name="Meyerdierks A."/>
            <person name="Storesund J.E."/>
            <person name="Kallscheuer N."/>
            <person name="Luecker S."/>
            <person name="Lage O.M."/>
            <person name="Pohl T."/>
            <person name="Merkel B.J."/>
            <person name="Hornburger P."/>
            <person name="Mueller R.-W."/>
            <person name="Bruemmer F."/>
            <person name="Labrenz M."/>
            <person name="Spormann A.M."/>
            <person name="Op Den Camp H."/>
            <person name="Overmann J."/>
            <person name="Amann R."/>
            <person name="Jetten M.S.M."/>
            <person name="Mascher T."/>
            <person name="Medema M.H."/>
            <person name="Devos D.P."/>
            <person name="Kaster A.-K."/>
            <person name="Ovreas L."/>
            <person name="Rohde M."/>
            <person name="Galperin M.Y."/>
            <person name="Jogler C."/>
        </authorList>
    </citation>
    <scope>NUCLEOTIDE SEQUENCE [LARGE SCALE GENOMIC DNA]</scope>
    <source>
        <strain evidence="14 15">LF1</strain>
    </source>
</reference>
<dbReference type="InterPro" id="IPR005467">
    <property type="entry name" value="His_kinase_dom"/>
</dbReference>
<dbReference type="GO" id="GO:0000155">
    <property type="term" value="F:phosphorelay sensor kinase activity"/>
    <property type="evidence" value="ECO:0007669"/>
    <property type="project" value="InterPro"/>
</dbReference>
<dbReference type="Gene3D" id="3.30.565.10">
    <property type="entry name" value="Histidine kinase-like ATPase, C-terminal domain"/>
    <property type="match status" value="1"/>
</dbReference>
<evidence type="ECO:0000256" key="6">
    <source>
        <dbReference type="ARBA" id="ARBA00022777"/>
    </source>
</evidence>
<name>A0A5B1CJ17_9BACT</name>
<dbReference type="RefSeq" id="WP_068262733.1">
    <property type="nucleotide sequence ID" value="NZ_LWSK01000039.1"/>
</dbReference>
<evidence type="ECO:0000256" key="5">
    <source>
        <dbReference type="ARBA" id="ARBA00022741"/>
    </source>
</evidence>
<evidence type="ECO:0000256" key="4">
    <source>
        <dbReference type="ARBA" id="ARBA00022679"/>
    </source>
</evidence>
<keyword evidence="4 14" id="KW-0808">Transferase</keyword>
<dbReference type="NCBIfam" id="TIGR00229">
    <property type="entry name" value="sensory_box"/>
    <property type="match status" value="1"/>
</dbReference>
<proteinExistence type="predicted"/>
<comment type="catalytic activity">
    <reaction evidence="1">
        <text>ATP + protein L-histidine = ADP + protein N-phospho-L-histidine.</text>
        <dbReference type="EC" id="2.7.13.3"/>
    </reaction>
</comment>
<dbReference type="InterPro" id="IPR000014">
    <property type="entry name" value="PAS"/>
</dbReference>
<dbReference type="SMART" id="SM00091">
    <property type="entry name" value="PAS"/>
    <property type="match status" value="1"/>
</dbReference>
<evidence type="ECO:0000256" key="7">
    <source>
        <dbReference type="ARBA" id="ARBA00022840"/>
    </source>
</evidence>
<feature type="domain" description="PAC" evidence="13">
    <location>
        <begin position="89"/>
        <end position="139"/>
    </location>
</feature>
<dbReference type="InterPro" id="IPR004358">
    <property type="entry name" value="Sig_transdc_His_kin-like_C"/>
</dbReference>
<sequence length="410" mass="45131">MNPHRPNSSPKQTDLLSAIMESAVDSIIVIDRSGIIQKVNPATERMFGFCSDEIVGHNVKVLMPPNYREEHDGYLDRYQRTGQARIIGTGREVVGRRKDGSDFPMHLAVSEFSLDGETHYAGIVRDISDLKDVQNQLVQLNDALEVRILERTEELRRAQAELVAKEKLATLGQVSGGIAHEIRNPLNAVKTSAYFLMNAKSVSPDKMREHLERIDRQVGLIDNVVTSLTDVARLPEPKLIRCSLAEVFASVLGDVSGLENITIVNDLTNQDAIVFADKNQLQIVFRNLIRNARDAIAEKAQNLKSEKPNGADRSPDPNRITISVQADGKSIALSISDTGVGISPEQLDRILEPFFTTKARGMGLGLAITRTIVEKNDADISVNSKLGEGTTFTIRFPAAKLNLSEENSVS</sequence>
<dbReference type="CDD" id="cd00082">
    <property type="entry name" value="HisKA"/>
    <property type="match status" value="1"/>
</dbReference>
<dbReference type="PROSITE" id="PS50113">
    <property type="entry name" value="PAC"/>
    <property type="match status" value="1"/>
</dbReference>
<dbReference type="Proteomes" id="UP000322699">
    <property type="component" value="Unassembled WGS sequence"/>
</dbReference>
<dbReference type="Pfam" id="PF00989">
    <property type="entry name" value="PAS"/>
    <property type="match status" value="1"/>
</dbReference>
<evidence type="ECO:0000259" key="13">
    <source>
        <dbReference type="PROSITE" id="PS50113"/>
    </source>
</evidence>
<dbReference type="PROSITE" id="PS50112">
    <property type="entry name" value="PAS"/>
    <property type="match status" value="1"/>
</dbReference>
<evidence type="ECO:0000259" key="11">
    <source>
        <dbReference type="PROSITE" id="PS50109"/>
    </source>
</evidence>